<name>A0A9N9CCQ6_9GLOM</name>
<evidence type="ECO:0000313" key="1">
    <source>
        <dbReference type="EMBL" id="CAG8596532.1"/>
    </source>
</evidence>
<dbReference type="Gene3D" id="3.40.50.300">
    <property type="entry name" value="P-loop containing nucleotide triphosphate hydrolases"/>
    <property type="match status" value="1"/>
</dbReference>
<gene>
    <name evidence="1" type="ORF">PBRASI_LOCUS7410</name>
</gene>
<proteinExistence type="predicted"/>
<comment type="caution">
    <text evidence="1">The sequence shown here is derived from an EMBL/GenBank/DDBJ whole genome shotgun (WGS) entry which is preliminary data.</text>
</comment>
<sequence length="654" mass="74648">MSPKKTRHSLWYAFEDNRGVSQRIRVEVLPDDEPSICDIQNEIVRREKLSCAASTIILEVKAPEGDQYKLLNDALFHEHEENFVNLKDSFAISKKVRSLGIRHFQVGTEVYPDRNFYIEPDNVKKLADALLNGDFYLLYGHRQSGKSTIAHATARYLQNMYNIDIKGYGRVHPEVYLISLSSGVIFNKSVNSFWSSICLKLQSKNPARFIFDDKEAQATTFENFFQRNQSSSPVILLIDEASILVNKDPTIINSFIGMLRLLKGDETCCLHGLALIGVESVKQLLRPCEGHFEISPFTQKGEITPRPFNELEIKELLLQYVKEANIDLDTISFAADIYERTIGHKGLVGVCCMMLEEMAESGDSVSIDKWRQYASMDLVQKVRQLATYTSIVHALPYLSKMQMNMLVLVLRYGSTIVPWGDALSELLSEGMVRVVRNFSLQSVEIECTAPILRTIMLYNACGTKIQGVQPPQLNCINPRWLLARTYMAWENIFAPQTMNSNNKPSEYAVQAEFVSILKELLNAAHASLLYRVLAEAKEHDEDGQRHRRLNILLHDHNLPPFGFELVISATQDKFDKHLGHAAYYSQLHKCSMYMVNFCNDKKLITYFGAPFDGITSVHVIYSEMGEYATIVYQDQQETVTIKGWKWSMLFDTNY</sequence>
<organism evidence="1 2">
    <name type="scientific">Paraglomus brasilianum</name>
    <dbReference type="NCBI Taxonomy" id="144538"/>
    <lineage>
        <taxon>Eukaryota</taxon>
        <taxon>Fungi</taxon>
        <taxon>Fungi incertae sedis</taxon>
        <taxon>Mucoromycota</taxon>
        <taxon>Glomeromycotina</taxon>
        <taxon>Glomeromycetes</taxon>
        <taxon>Paraglomerales</taxon>
        <taxon>Paraglomeraceae</taxon>
        <taxon>Paraglomus</taxon>
    </lineage>
</organism>
<dbReference type="Proteomes" id="UP000789739">
    <property type="component" value="Unassembled WGS sequence"/>
</dbReference>
<evidence type="ECO:0000313" key="2">
    <source>
        <dbReference type="Proteomes" id="UP000789739"/>
    </source>
</evidence>
<protein>
    <submittedName>
        <fullName evidence="1">6452_t:CDS:1</fullName>
    </submittedName>
</protein>
<dbReference type="SUPFAM" id="SSF52540">
    <property type="entry name" value="P-loop containing nucleoside triphosphate hydrolases"/>
    <property type="match status" value="1"/>
</dbReference>
<reference evidence="1" key="1">
    <citation type="submission" date="2021-06" db="EMBL/GenBank/DDBJ databases">
        <authorList>
            <person name="Kallberg Y."/>
            <person name="Tangrot J."/>
            <person name="Rosling A."/>
        </authorList>
    </citation>
    <scope>NUCLEOTIDE SEQUENCE</scope>
    <source>
        <strain evidence="1">BR232B</strain>
    </source>
</reference>
<dbReference type="OrthoDB" id="2387658at2759"/>
<dbReference type="AlphaFoldDB" id="A0A9N9CCQ6"/>
<dbReference type="InterPro" id="IPR027417">
    <property type="entry name" value="P-loop_NTPase"/>
</dbReference>
<keyword evidence="2" id="KW-1185">Reference proteome</keyword>
<dbReference type="EMBL" id="CAJVPI010001133">
    <property type="protein sequence ID" value="CAG8596532.1"/>
    <property type="molecule type" value="Genomic_DNA"/>
</dbReference>
<accession>A0A9N9CCQ6</accession>